<dbReference type="RefSeq" id="WP_138058374.1">
    <property type="nucleotide sequence ID" value="NZ_VAWE01000003.1"/>
</dbReference>
<organism evidence="1 2">
    <name type="scientific">Streptomyces marianii</name>
    <dbReference type="NCBI Taxonomy" id="1817406"/>
    <lineage>
        <taxon>Bacteria</taxon>
        <taxon>Bacillati</taxon>
        <taxon>Actinomycetota</taxon>
        <taxon>Actinomycetes</taxon>
        <taxon>Kitasatosporales</taxon>
        <taxon>Streptomycetaceae</taxon>
        <taxon>Streptomyces</taxon>
    </lineage>
</organism>
<gene>
    <name evidence="1" type="ORF">FEF34_40070</name>
</gene>
<comment type="caution">
    <text evidence="1">The sequence shown here is derived from an EMBL/GenBank/DDBJ whole genome shotgun (WGS) entry which is preliminary data.</text>
</comment>
<evidence type="ECO:0000313" key="2">
    <source>
        <dbReference type="Proteomes" id="UP000305921"/>
    </source>
</evidence>
<protein>
    <submittedName>
        <fullName evidence="1">Uncharacterized protein</fullName>
    </submittedName>
</protein>
<dbReference type="EMBL" id="VAWE01000003">
    <property type="protein sequence ID" value="TLQ39009.1"/>
    <property type="molecule type" value="Genomic_DNA"/>
</dbReference>
<dbReference type="AlphaFoldDB" id="A0A5R9DR84"/>
<dbReference type="OrthoDB" id="4271534at2"/>
<sequence>MSDIATATWTTHIRGERVEIPATIEGIRAVLDEADVEAFDAEVESTPAQDLHRVLARWALPAEATQEDDELLARLKAGDFSGCIPQDEPRSVA</sequence>
<dbReference type="Proteomes" id="UP000305921">
    <property type="component" value="Unassembled WGS sequence"/>
</dbReference>
<proteinExistence type="predicted"/>
<accession>A0A5R9DR84</accession>
<keyword evidence="2" id="KW-1185">Reference proteome</keyword>
<evidence type="ECO:0000313" key="1">
    <source>
        <dbReference type="EMBL" id="TLQ39009.1"/>
    </source>
</evidence>
<reference evidence="1 2" key="1">
    <citation type="submission" date="2019-05" db="EMBL/GenBank/DDBJ databases">
        <title>Streptomyces marianii sp. nov., a novel marine actinomycete from southern coast of India.</title>
        <authorList>
            <person name="Iniyan A.M."/>
            <person name="Wink J."/>
            <person name="Ramprasad E."/>
            <person name="Ramana C.V."/>
            <person name="Bunk B."/>
            <person name="Sproer C."/>
            <person name="Joseph F.-J.R.S."/>
            <person name="Vincent S.G.P."/>
        </authorList>
    </citation>
    <scope>NUCLEOTIDE SEQUENCE [LARGE SCALE GENOMIC DNA]</scope>
    <source>
        <strain evidence="1 2">ICN19</strain>
    </source>
</reference>
<name>A0A5R9DR84_9ACTN</name>